<keyword evidence="2" id="KW-1185">Reference proteome</keyword>
<evidence type="ECO:0000313" key="2">
    <source>
        <dbReference type="Proteomes" id="UP000233332"/>
    </source>
</evidence>
<dbReference type="AlphaFoldDB" id="A0A2N3L0W0"/>
<comment type="caution">
    <text evidence="1">The sequence shown here is derived from an EMBL/GenBank/DDBJ whole genome shotgun (WGS) entry which is preliminary data.</text>
</comment>
<gene>
    <name evidence="1" type="ORF">COO92_20935</name>
</gene>
<sequence length="117" mass="13004">MNKTMIRRAILAGGIAILAAATYGSPERYIADMIWTDDAAPWEKVTAVYVPDTSKPNNVLVSDAQFADLESCRAHIHNLAVEHDDPDLKKGRYDCAIGFYVQQEDNGVTGDYRLMLQ</sequence>
<evidence type="ECO:0000313" key="1">
    <source>
        <dbReference type="EMBL" id="PKR56443.1"/>
    </source>
</evidence>
<dbReference type="EMBL" id="NXGX01000013">
    <property type="protein sequence ID" value="PKR56443.1"/>
    <property type="molecule type" value="Genomic_DNA"/>
</dbReference>
<proteinExistence type="predicted"/>
<protein>
    <submittedName>
        <fullName evidence="1">Uncharacterized protein</fullName>
    </submittedName>
</protein>
<reference evidence="1 2" key="1">
    <citation type="submission" date="2017-09" db="EMBL/GenBank/DDBJ databases">
        <title>Biodiversity and function of Thalassospira species in the particle-attached aromatic-hydrocarbon-degrading consortia from the surface seawater of the China South Sea.</title>
        <authorList>
            <person name="Dong C."/>
            <person name="Lai Q."/>
            <person name="Shao Z."/>
        </authorList>
    </citation>
    <scope>NUCLEOTIDE SEQUENCE [LARGE SCALE GENOMIC DNA]</scope>
    <source>
        <strain evidence="1 2">139Z-12</strain>
    </source>
</reference>
<name>A0A2N3L0W0_9PROT</name>
<accession>A0A2N3L0W0</accession>
<dbReference type="RefSeq" id="WP_101304885.1">
    <property type="nucleotide sequence ID" value="NZ_NXGX01000013.1"/>
</dbReference>
<organism evidence="1 2">
    <name type="scientific">Thalassospira lohafexi</name>
    <dbReference type="NCBI Taxonomy" id="744227"/>
    <lineage>
        <taxon>Bacteria</taxon>
        <taxon>Pseudomonadati</taxon>
        <taxon>Pseudomonadota</taxon>
        <taxon>Alphaproteobacteria</taxon>
        <taxon>Rhodospirillales</taxon>
        <taxon>Thalassospiraceae</taxon>
        <taxon>Thalassospira</taxon>
    </lineage>
</organism>
<dbReference type="Proteomes" id="UP000233332">
    <property type="component" value="Unassembled WGS sequence"/>
</dbReference>